<name>A0A015YPD5_BACFG</name>
<dbReference type="PATRIC" id="fig|1339280.3.peg.625"/>
<sequence>MFYQEEANFVKKGGESYTFQCYLVLWDECGYCVFLYID</sequence>
<comment type="caution">
    <text evidence="1">The sequence shown here is derived from an EMBL/GenBank/DDBJ whole genome shotgun (WGS) entry which is preliminary data.</text>
</comment>
<evidence type="ECO:0000313" key="1">
    <source>
        <dbReference type="EMBL" id="EXZ46093.1"/>
    </source>
</evidence>
<evidence type="ECO:0000313" key="2">
    <source>
        <dbReference type="Proteomes" id="UP000022272"/>
    </source>
</evidence>
<protein>
    <submittedName>
        <fullName evidence="1">Uncharacterized protein</fullName>
    </submittedName>
</protein>
<dbReference type="AlphaFoldDB" id="A0A015YPD5"/>
<dbReference type="Proteomes" id="UP000022272">
    <property type="component" value="Unassembled WGS sequence"/>
</dbReference>
<accession>A0A015YPD5</accession>
<gene>
    <name evidence="1" type="ORF">M076_0647</name>
</gene>
<organism evidence="1 2">
    <name type="scientific">Bacteroides fragilis str. 2-F-2 #4</name>
    <dbReference type="NCBI Taxonomy" id="1339280"/>
    <lineage>
        <taxon>Bacteria</taxon>
        <taxon>Pseudomonadati</taxon>
        <taxon>Bacteroidota</taxon>
        <taxon>Bacteroidia</taxon>
        <taxon>Bacteroidales</taxon>
        <taxon>Bacteroidaceae</taxon>
        <taxon>Bacteroides</taxon>
    </lineage>
</organism>
<proteinExistence type="predicted"/>
<dbReference type="EMBL" id="JGDM01000013">
    <property type="protein sequence ID" value="EXZ46093.1"/>
    <property type="molecule type" value="Genomic_DNA"/>
</dbReference>
<reference evidence="1 2" key="1">
    <citation type="submission" date="2014-02" db="EMBL/GenBank/DDBJ databases">
        <authorList>
            <person name="Sears C."/>
            <person name="Carroll K."/>
            <person name="Sack B.R."/>
            <person name="Qadri F."/>
            <person name="Myers L.L."/>
            <person name="Chung G.-T."/>
            <person name="Escheverria P."/>
            <person name="Fraser C.M."/>
            <person name="Sadzewicz L."/>
            <person name="Shefchek K.A."/>
            <person name="Tallon L."/>
            <person name="Das S.P."/>
            <person name="Daugherty S."/>
            <person name="Mongodin E.F."/>
        </authorList>
    </citation>
    <scope>NUCLEOTIDE SEQUENCE [LARGE SCALE GENOMIC DNA]</scope>
    <source>
        <strain evidence="1 2">2-F-2 #4</strain>
    </source>
</reference>